<name>A0A5D3CVJ1_CUCMM</name>
<dbReference type="Proteomes" id="UP000321393">
    <property type="component" value="Unassembled WGS sequence"/>
</dbReference>
<evidence type="ECO:0000313" key="3">
    <source>
        <dbReference type="EMBL" id="TYK15380.1"/>
    </source>
</evidence>
<evidence type="ECO:0008006" key="6">
    <source>
        <dbReference type="Google" id="ProtNLM"/>
    </source>
</evidence>
<evidence type="ECO:0000313" key="5">
    <source>
        <dbReference type="Proteomes" id="UP000321947"/>
    </source>
</evidence>
<sequence>MQLDHDALLFHRRLGTMVYFTERFLFGVRHLIILSDRNQPREDGLSLFVEKPWAGAFADHWPRLDNNSILLRLSVEIPLFEGKSAWVLQSSIHNEALNSDRALTLGQQLVVGQNTRLLYSTRLYGTVTASLYTYDRNSDVVRAFCEAWCPSTNTLHTMTGELSISLWDLWSFGGLPIKGDFYEERIPSFKELTFASRDKTKCLPTTCQYLFQAYDKPTTRKQKKASCSKSTQNPNGSRESMLFAELGIRNDLKNETVASLMAAGTIYSLAVPVLANIYHGLGLITKASNPIGHMDFHFSMHYVHGWLAHYFDIHYPLSTEVRGPKMTNFSDEGGSIYFSEYEARESIHNGARIQWHANLQNRNKHERMVDTHDSSFLQTSYFDILNDIGGMPPAITLDNILYHWRICTRHNTLSELYLPARSLKPCKHVTQQFTDWWTTRHGTYFEDNKHHLAMALTLEEEVKRHKDESDSSKSDRHWKRPLKKAKVSGDNPNGRGLSALGVPDVPPLLGSDESLTGPHAVDSAFEEVGTLKTRVNKPVEQSLRSFALLEEIRRGKMTMGVCPKAPLQKVSSTHAPLKFSEFPLDKIMRTPFEYIPRLRPEIATVLSGIEKIYADGLTPLEEYLNSYLKGPFGLWFWNQVANAKPTFGPRSKTMGLREGGAMKAVRGGERLSARIERERRS</sequence>
<evidence type="ECO:0000313" key="2">
    <source>
        <dbReference type="EMBL" id="KAA0061876.1"/>
    </source>
</evidence>
<comment type="caution">
    <text evidence="3">The sequence shown here is derived from an EMBL/GenBank/DDBJ whole genome shotgun (WGS) entry which is preliminary data.</text>
</comment>
<dbReference type="EMBL" id="SSTD01008511">
    <property type="protein sequence ID" value="TYK15380.1"/>
    <property type="molecule type" value="Genomic_DNA"/>
</dbReference>
<gene>
    <name evidence="3" type="ORF">E5676_scaffold571G00190</name>
    <name evidence="2" type="ORF">E6C27_scaffold89G001190</name>
</gene>
<proteinExistence type="predicted"/>
<evidence type="ECO:0000256" key="1">
    <source>
        <dbReference type="SAM" id="MobiDB-lite"/>
    </source>
</evidence>
<dbReference type="AlphaFoldDB" id="A0A5D3CVJ1"/>
<organism evidence="3 5">
    <name type="scientific">Cucumis melo var. makuwa</name>
    <name type="common">Oriental melon</name>
    <dbReference type="NCBI Taxonomy" id="1194695"/>
    <lineage>
        <taxon>Eukaryota</taxon>
        <taxon>Viridiplantae</taxon>
        <taxon>Streptophyta</taxon>
        <taxon>Embryophyta</taxon>
        <taxon>Tracheophyta</taxon>
        <taxon>Spermatophyta</taxon>
        <taxon>Magnoliopsida</taxon>
        <taxon>eudicotyledons</taxon>
        <taxon>Gunneridae</taxon>
        <taxon>Pentapetalae</taxon>
        <taxon>rosids</taxon>
        <taxon>fabids</taxon>
        <taxon>Cucurbitales</taxon>
        <taxon>Cucurbitaceae</taxon>
        <taxon>Benincaseae</taxon>
        <taxon>Cucumis</taxon>
    </lineage>
</organism>
<evidence type="ECO:0000313" key="4">
    <source>
        <dbReference type="Proteomes" id="UP000321393"/>
    </source>
</evidence>
<accession>A0A5D3CVJ1</accession>
<protein>
    <recommendedName>
        <fullName evidence="6">Aminotransferase-like plant mobile domain-containing protein</fullName>
    </recommendedName>
</protein>
<dbReference type="PANTHER" id="PTHR36607">
    <property type="entry name" value="1,2-DIHYDROXY-3-KETO-5-METHYLTHIOPENTENE DIOXYGENASE 4"/>
    <property type="match status" value="1"/>
</dbReference>
<dbReference type="Proteomes" id="UP000321947">
    <property type="component" value="Unassembled WGS sequence"/>
</dbReference>
<feature type="compositionally biased region" description="Basic and acidic residues" evidence="1">
    <location>
        <begin position="463"/>
        <end position="475"/>
    </location>
</feature>
<feature type="region of interest" description="Disordered" evidence="1">
    <location>
        <begin position="463"/>
        <end position="501"/>
    </location>
</feature>
<dbReference type="EMBL" id="SSTE01004728">
    <property type="protein sequence ID" value="KAA0061876.1"/>
    <property type="molecule type" value="Genomic_DNA"/>
</dbReference>
<feature type="compositionally biased region" description="Basic residues" evidence="1">
    <location>
        <begin position="476"/>
        <end position="486"/>
    </location>
</feature>
<reference evidence="4 5" key="1">
    <citation type="submission" date="2019-08" db="EMBL/GenBank/DDBJ databases">
        <title>Draft genome sequences of two oriental melons (Cucumis melo L. var makuwa).</title>
        <authorList>
            <person name="Kwon S.-Y."/>
        </authorList>
    </citation>
    <scope>NUCLEOTIDE SEQUENCE [LARGE SCALE GENOMIC DNA]</scope>
    <source>
        <strain evidence="5">cv. Chang Bougi</strain>
        <strain evidence="4">cv. SW 3</strain>
        <tissue evidence="3">Leaf</tissue>
    </source>
</reference>
<dbReference type="PANTHER" id="PTHR36607:SF23">
    <property type="entry name" value="AMINOTRANSFERASE-LIKE PLANT MOBILE DOMAIN-CONTAINING PROTEIN"/>
    <property type="match status" value="1"/>
</dbReference>